<dbReference type="AlphaFoldDB" id="A0A6F8XMS4"/>
<reference evidence="7 8" key="1">
    <citation type="submission" date="2020-03" db="EMBL/GenBank/DDBJ databases">
        <title>Whole genome shotgun sequence of Phytohabitans flavus NBRC 107702.</title>
        <authorList>
            <person name="Komaki H."/>
            <person name="Tamura T."/>
        </authorList>
    </citation>
    <scope>NUCLEOTIDE SEQUENCE [LARGE SCALE GENOMIC DNA]</scope>
    <source>
        <strain evidence="7 8">NBRC 107702</strain>
    </source>
</reference>
<reference evidence="7 8" key="2">
    <citation type="submission" date="2020-03" db="EMBL/GenBank/DDBJ databases">
        <authorList>
            <person name="Ichikawa N."/>
            <person name="Kimura A."/>
            <person name="Kitahashi Y."/>
            <person name="Uohara A."/>
        </authorList>
    </citation>
    <scope>NUCLEOTIDE SEQUENCE [LARGE SCALE GENOMIC DNA]</scope>
    <source>
        <strain evidence="7 8">NBRC 107702</strain>
    </source>
</reference>
<keyword evidence="8" id="KW-1185">Reference proteome</keyword>
<evidence type="ECO:0000256" key="4">
    <source>
        <dbReference type="ARBA" id="ARBA00023194"/>
    </source>
</evidence>
<dbReference type="EMBL" id="AP022870">
    <property type="protein sequence ID" value="BCB75122.1"/>
    <property type="molecule type" value="Genomic_DNA"/>
</dbReference>
<feature type="region of interest" description="Disordered" evidence="5">
    <location>
        <begin position="95"/>
        <end position="132"/>
    </location>
</feature>
<dbReference type="Proteomes" id="UP000502508">
    <property type="component" value="Chromosome"/>
</dbReference>
<dbReference type="RefSeq" id="WP_173034732.1">
    <property type="nucleotide sequence ID" value="NZ_AP022870.1"/>
</dbReference>
<dbReference type="InterPro" id="IPR050411">
    <property type="entry name" value="AlphaKG_dependent_hydroxylases"/>
</dbReference>
<evidence type="ECO:0000256" key="3">
    <source>
        <dbReference type="ARBA" id="ARBA00023004"/>
    </source>
</evidence>
<dbReference type="PANTHER" id="PTHR10696:SF56">
    <property type="entry name" value="TAUD_TFDA-LIKE DOMAIN-CONTAINING PROTEIN"/>
    <property type="match status" value="1"/>
</dbReference>
<keyword evidence="3" id="KW-0408">Iron</keyword>
<dbReference type="GO" id="GO:0017000">
    <property type="term" value="P:antibiotic biosynthetic process"/>
    <property type="evidence" value="ECO:0007669"/>
    <property type="project" value="UniProtKB-KW"/>
</dbReference>
<evidence type="ECO:0000256" key="2">
    <source>
        <dbReference type="ARBA" id="ARBA00023002"/>
    </source>
</evidence>
<comment type="cofactor">
    <cofactor evidence="1">
        <name>Fe(2+)</name>
        <dbReference type="ChEBI" id="CHEBI:29033"/>
    </cofactor>
</comment>
<gene>
    <name evidence="7" type="ORF">Pflav_015320</name>
</gene>
<organism evidence="7 8">
    <name type="scientific">Phytohabitans flavus</name>
    <dbReference type="NCBI Taxonomy" id="1076124"/>
    <lineage>
        <taxon>Bacteria</taxon>
        <taxon>Bacillati</taxon>
        <taxon>Actinomycetota</taxon>
        <taxon>Actinomycetes</taxon>
        <taxon>Micromonosporales</taxon>
        <taxon>Micromonosporaceae</taxon>
    </lineage>
</organism>
<evidence type="ECO:0000313" key="8">
    <source>
        <dbReference type="Proteomes" id="UP000502508"/>
    </source>
</evidence>
<dbReference type="PANTHER" id="PTHR10696">
    <property type="entry name" value="GAMMA-BUTYROBETAINE HYDROXYLASE-RELATED"/>
    <property type="match status" value="1"/>
</dbReference>
<sequence length="132" mass="14417">MTSAGEFHDVVSCFGDPFDAYHGNSPRTNVQDGVWTSTEYPAEYDISLHNELSQASRWPRRLFFCCLVAPQTGGSTPVSDGRALLDDLDPGVRSRFESRGWPTCSPCTAGTARASRGRRRTRPTTGPLSSSC</sequence>
<name>A0A6F8XMS4_9ACTN</name>
<dbReference type="Gene3D" id="3.60.130.10">
    <property type="entry name" value="Clavaminate synthase-like"/>
    <property type="match status" value="1"/>
</dbReference>
<evidence type="ECO:0000313" key="7">
    <source>
        <dbReference type="EMBL" id="BCB75122.1"/>
    </source>
</evidence>
<dbReference type="SUPFAM" id="SSF51197">
    <property type="entry name" value="Clavaminate synthase-like"/>
    <property type="match status" value="1"/>
</dbReference>
<dbReference type="GO" id="GO:0016491">
    <property type="term" value="F:oxidoreductase activity"/>
    <property type="evidence" value="ECO:0007669"/>
    <property type="project" value="UniProtKB-KW"/>
</dbReference>
<feature type="domain" description="TauD/TfdA-like" evidence="6">
    <location>
        <begin position="3"/>
        <end position="98"/>
    </location>
</feature>
<evidence type="ECO:0000259" key="6">
    <source>
        <dbReference type="Pfam" id="PF02668"/>
    </source>
</evidence>
<accession>A0A6F8XMS4</accession>
<dbReference type="KEGG" id="pfla:Pflav_015320"/>
<evidence type="ECO:0000256" key="5">
    <source>
        <dbReference type="SAM" id="MobiDB-lite"/>
    </source>
</evidence>
<protein>
    <recommendedName>
        <fullName evidence="6">TauD/TfdA-like domain-containing protein</fullName>
    </recommendedName>
</protein>
<dbReference type="Pfam" id="PF02668">
    <property type="entry name" value="TauD"/>
    <property type="match status" value="1"/>
</dbReference>
<feature type="compositionally biased region" description="Low complexity" evidence="5">
    <location>
        <begin position="123"/>
        <end position="132"/>
    </location>
</feature>
<dbReference type="InterPro" id="IPR042098">
    <property type="entry name" value="TauD-like_sf"/>
</dbReference>
<dbReference type="InterPro" id="IPR003819">
    <property type="entry name" value="TauD/TfdA-like"/>
</dbReference>
<evidence type="ECO:0000256" key="1">
    <source>
        <dbReference type="ARBA" id="ARBA00001954"/>
    </source>
</evidence>
<keyword evidence="2" id="KW-0560">Oxidoreductase</keyword>
<keyword evidence="4" id="KW-0045">Antibiotic biosynthesis</keyword>
<proteinExistence type="predicted"/>